<evidence type="ECO:0000313" key="1">
    <source>
        <dbReference type="EMBL" id="NHB90001.1"/>
    </source>
</evidence>
<protein>
    <submittedName>
        <fullName evidence="1">Uncharacterized protein</fullName>
    </submittedName>
</protein>
<sequence>MIKLNKRLVLKVVKETVKTLYRLKSAVKTMAFNNNLKPVYHKAISKKLVFLILIYSEKK</sequence>
<proteinExistence type="predicted"/>
<reference evidence="1 2" key="1">
    <citation type="submission" date="2018-02" db="EMBL/GenBank/DDBJ databases">
        <authorList>
            <person name="Machado R.A."/>
        </authorList>
    </citation>
    <scope>NUCLEOTIDE SEQUENCE [LARGE SCALE GENOMIC DNA]</scope>
    <source>
        <strain evidence="1 2">T327</strain>
    </source>
</reference>
<organism evidence="1 2">
    <name type="scientific">Photorhabdus tasmaniensis</name>
    <dbReference type="NCBI Taxonomy" id="1004159"/>
    <lineage>
        <taxon>Bacteria</taxon>
        <taxon>Pseudomonadati</taxon>
        <taxon>Pseudomonadota</taxon>
        <taxon>Gammaproteobacteria</taxon>
        <taxon>Enterobacterales</taxon>
        <taxon>Morganellaceae</taxon>
        <taxon>Photorhabdus</taxon>
    </lineage>
</organism>
<keyword evidence="2" id="KW-1185">Reference proteome</keyword>
<gene>
    <name evidence="1" type="ORF">C5471_20755</name>
</gene>
<dbReference type="EMBL" id="PUJU01000063">
    <property type="protein sequence ID" value="NHB90001.1"/>
    <property type="molecule type" value="Genomic_DNA"/>
</dbReference>
<evidence type="ECO:0000313" key="2">
    <source>
        <dbReference type="Proteomes" id="UP000697802"/>
    </source>
</evidence>
<dbReference type="Proteomes" id="UP000697802">
    <property type="component" value="Unassembled WGS sequence"/>
</dbReference>
<comment type="caution">
    <text evidence="1">The sequence shown here is derived from an EMBL/GenBank/DDBJ whole genome shotgun (WGS) entry which is preliminary data.</text>
</comment>
<name>A0ABX0GMD6_9GAMM</name>
<accession>A0ABX0GMD6</accession>